<accession>A0A0U1L3Y2</accession>
<dbReference type="EC" id="3.1.4.3" evidence="2"/>
<gene>
    <name evidence="2" type="ORF">SpAn4DRAFT_0066</name>
</gene>
<feature type="domain" description="Zn-dependent PLC" evidence="1">
    <location>
        <begin position="64"/>
        <end position="194"/>
    </location>
</feature>
<proteinExistence type="predicted"/>
<dbReference type="RefSeq" id="WP_021170878.1">
    <property type="nucleotide sequence ID" value="NZ_CTRP01000014.1"/>
</dbReference>
<dbReference type="InterPro" id="IPR008947">
    <property type="entry name" value="PLipase_C/P1_nuclease_dom_sf"/>
</dbReference>
<evidence type="ECO:0000313" key="2">
    <source>
        <dbReference type="EMBL" id="CQR73604.1"/>
    </source>
</evidence>
<name>A0A0U1L3Y2_9FIRM</name>
<dbReference type="SUPFAM" id="SSF48537">
    <property type="entry name" value="Phospholipase C/P1 nuclease"/>
    <property type="match status" value="1"/>
</dbReference>
<keyword evidence="3" id="KW-1185">Reference proteome</keyword>
<dbReference type="EMBL" id="CTRP01000014">
    <property type="protein sequence ID" value="CQR73604.1"/>
    <property type="molecule type" value="Genomic_DNA"/>
</dbReference>
<dbReference type="SMART" id="SM00770">
    <property type="entry name" value="Zn_dep_PLPC"/>
    <property type="match status" value="1"/>
</dbReference>
<evidence type="ECO:0000259" key="1">
    <source>
        <dbReference type="PROSITE" id="PS51346"/>
    </source>
</evidence>
<reference evidence="3" key="1">
    <citation type="submission" date="2015-03" db="EMBL/GenBank/DDBJ databases">
        <authorList>
            <person name="Nijsse Bart"/>
        </authorList>
    </citation>
    <scope>NUCLEOTIDE SEQUENCE [LARGE SCALE GENOMIC DNA]</scope>
</reference>
<sequence length="194" mass="21936">MINTLKAAPTDACLHFMLAVASPFQGFLDKPGLTHEFCNHQALSIIKNDGLWHSTHAIENFELYYHLSLCSAKKYDLKKAAFFLGASAHILQDLCVPHHARAKLFNGHKQYEGWAQANYDKYAVLTEGLYGQGLESLINNNACVAAEFFDWVRCEDDVVHYNKATEVLLPLAQRTTAGLFHAFTTEIHNFWQFS</sequence>
<keyword evidence="2" id="KW-0378">Hydrolase</keyword>
<dbReference type="Proteomes" id="UP000049855">
    <property type="component" value="Unassembled WGS sequence"/>
</dbReference>
<dbReference type="GO" id="GO:0008270">
    <property type="term" value="F:zinc ion binding"/>
    <property type="evidence" value="ECO:0007669"/>
    <property type="project" value="InterPro"/>
</dbReference>
<dbReference type="InterPro" id="IPR001531">
    <property type="entry name" value="Zn_PLipaseC"/>
</dbReference>
<dbReference type="CDD" id="cd11009">
    <property type="entry name" value="Zn_dep_PLPC"/>
    <property type="match status" value="1"/>
</dbReference>
<evidence type="ECO:0000313" key="3">
    <source>
        <dbReference type="Proteomes" id="UP000049855"/>
    </source>
</evidence>
<protein>
    <submittedName>
        <fullName evidence="2">Broad-substrate range phospholipase C</fullName>
        <ecNumber evidence="2">3.1.4.3</ecNumber>
    </submittedName>
</protein>
<dbReference type="PROSITE" id="PS51346">
    <property type="entry name" value="PROKAR_ZN_DEPEND_PLPC_2"/>
    <property type="match status" value="1"/>
</dbReference>
<dbReference type="AlphaFoldDB" id="A0A0U1L3Y2"/>
<dbReference type="Gene3D" id="1.10.575.10">
    <property type="entry name" value="P1 Nuclease"/>
    <property type="match status" value="1"/>
</dbReference>
<organism evidence="2 3">
    <name type="scientific">Sporomusa ovata</name>
    <dbReference type="NCBI Taxonomy" id="2378"/>
    <lineage>
        <taxon>Bacteria</taxon>
        <taxon>Bacillati</taxon>
        <taxon>Bacillota</taxon>
        <taxon>Negativicutes</taxon>
        <taxon>Selenomonadales</taxon>
        <taxon>Sporomusaceae</taxon>
        <taxon>Sporomusa</taxon>
    </lineage>
</organism>
<dbReference type="GO" id="GO:0034480">
    <property type="term" value="F:phosphatidylcholine phospholipase C activity"/>
    <property type="evidence" value="ECO:0007669"/>
    <property type="project" value="UniProtKB-EC"/>
</dbReference>